<dbReference type="Proteomes" id="UP000546642">
    <property type="component" value="Unassembled WGS sequence"/>
</dbReference>
<dbReference type="InterPro" id="IPR036890">
    <property type="entry name" value="HATPase_C_sf"/>
</dbReference>
<feature type="region of interest" description="Disordered" evidence="2">
    <location>
        <begin position="1"/>
        <end position="24"/>
    </location>
</feature>
<proteinExistence type="predicted"/>
<evidence type="ECO:0000256" key="1">
    <source>
        <dbReference type="ARBA" id="ARBA00022527"/>
    </source>
</evidence>
<dbReference type="EMBL" id="JACHDS010000001">
    <property type="protein sequence ID" value="MBB6173183.1"/>
    <property type="molecule type" value="Genomic_DNA"/>
</dbReference>
<dbReference type="RefSeq" id="WP_184076420.1">
    <property type="nucleotide sequence ID" value="NZ_JACHDS010000001.1"/>
</dbReference>
<keyword evidence="1" id="KW-0418">Kinase</keyword>
<accession>A0A7W9YJ82</accession>
<organism evidence="4 5">
    <name type="scientific">Nocardiopsis mwathae</name>
    <dbReference type="NCBI Taxonomy" id="1472723"/>
    <lineage>
        <taxon>Bacteria</taxon>
        <taxon>Bacillati</taxon>
        <taxon>Actinomycetota</taxon>
        <taxon>Actinomycetes</taxon>
        <taxon>Streptosporangiales</taxon>
        <taxon>Nocardiopsidaceae</taxon>
        <taxon>Nocardiopsis</taxon>
    </lineage>
</organism>
<comment type="caution">
    <text evidence="4">The sequence shown here is derived from an EMBL/GenBank/DDBJ whole genome shotgun (WGS) entry which is preliminary data.</text>
</comment>
<keyword evidence="1" id="KW-0808">Transferase</keyword>
<evidence type="ECO:0000313" key="4">
    <source>
        <dbReference type="EMBL" id="MBB6173183.1"/>
    </source>
</evidence>
<feature type="domain" description="Histidine kinase/HSP90-like ATPase" evidence="3">
    <location>
        <begin position="34"/>
        <end position="156"/>
    </location>
</feature>
<sequence length="175" mass="18889">MITDTPPAGIRSARTRGRRSTGRPGAVVVARCGFPGEEGQVREARAFVEAALGLCFPAGTELLDSALIAAGELAANAVRHTRSGEPGGRFGIEIYRRPGAVTIEVRDQGPRRNGPESEPHVRRQPLDVEHGRGLALVEALTDEWSTRRLTDGRVVSCTLRDERPGHELVRSGRPV</sequence>
<evidence type="ECO:0000256" key="2">
    <source>
        <dbReference type="SAM" id="MobiDB-lite"/>
    </source>
</evidence>
<dbReference type="PANTHER" id="PTHR35526:SF3">
    <property type="entry name" value="ANTI-SIGMA-F FACTOR RSBW"/>
    <property type="match status" value="1"/>
</dbReference>
<feature type="region of interest" description="Disordered" evidence="2">
    <location>
        <begin position="107"/>
        <end position="127"/>
    </location>
</feature>
<dbReference type="AlphaFoldDB" id="A0A7W9YJ82"/>
<evidence type="ECO:0000313" key="5">
    <source>
        <dbReference type="Proteomes" id="UP000546642"/>
    </source>
</evidence>
<gene>
    <name evidence="4" type="ORF">HNR23_003243</name>
</gene>
<protein>
    <submittedName>
        <fullName evidence="4">Anti-sigma regulatory factor (Ser/Thr protein kinase)</fullName>
    </submittedName>
</protein>
<dbReference type="Pfam" id="PF13581">
    <property type="entry name" value="HATPase_c_2"/>
    <property type="match status" value="1"/>
</dbReference>
<dbReference type="InterPro" id="IPR050267">
    <property type="entry name" value="Anti-sigma-factor_SerPK"/>
</dbReference>
<dbReference type="GO" id="GO:0004674">
    <property type="term" value="F:protein serine/threonine kinase activity"/>
    <property type="evidence" value="ECO:0007669"/>
    <property type="project" value="UniProtKB-KW"/>
</dbReference>
<dbReference type="PANTHER" id="PTHR35526">
    <property type="entry name" value="ANTI-SIGMA-F FACTOR RSBW-RELATED"/>
    <property type="match status" value="1"/>
</dbReference>
<reference evidence="4 5" key="1">
    <citation type="submission" date="2020-08" db="EMBL/GenBank/DDBJ databases">
        <title>Sequencing the genomes of 1000 actinobacteria strains.</title>
        <authorList>
            <person name="Klenk H.-P."/>
        </authorList>
    </citation>
    <scope>NUCLEOTIDE SEQUENCE [LARGE SCALE GENOMIC DNA]</scope>
    <source>
        <strain evidence="4 5">DSM 46659</strain>
    </source>
</reference>
<dbReference type="SUPFAM" id="SSF55874">
    <property type="entry name" value="ATPase domain of HSP90 chaperone/DNA topoisomerase II/histidine kinase"/>
    <property type="match status" value="1"/>
</dbReference>
<dbReference type="InterPro" id="IPR003594">
    <property type="entry name" value="HATPase_dom"/>
</dbReference>
<dbReference type="Gene3D" id="3.30.565.10">
    <property type="entry name" value="Histidine kinase-like ATPase, C-terminal domain"/>
    <property type="match status" value="1"/>
</dbReference>
<keyword evidence="1" id="KW-0723">Serine/threonine-protein kinase</keyword>
<dbReference type="CDD" id="cd16936">
    <property type="entry name" value="HATPase_RsbW-like"/>
    <property type="match status" value="1"/>
</dbReference>
<evidence type="ECO:0000259" key="3">
    <source>
        <dbReference type="Pfam" id="PF13581"/>
    </source>
</evidence>
<name>A0A7W9YJ82_9ACTN</name>
<keyword evidence="5" id="KW-1185">Reference proteome</keyword>